<gene>
    <name evidence="6" type="ORF">CVLEPA_LOCUS6407</name>
</gene>
<evidence type="ECO:0000313" key="6">
    <source>
        <dbReference type="EMBL" id="CAK8677001.1"/>
    </source>
</evidence>
<keyword evidence="5" id="KW-0539">Nucleus</keyword>
<comment type="subcellular location">
    <subcellularLocation>
        <location evidence="1">Nucleus</location>
    </subcellularLocation>
</comment>
<dbReference type="PANTHER" id="PTHR46481">
    <property type="entry name" value="ZINC FINGER BED DOMAIN-CONTAINING PROTEIN 4"/>
    <property type="match status" value="1"/>
</dbReference>
<reference evidence="6 7" key="1">
    <citation type="submission" date="2024-02" db="EMBL/GenBank/DDBJ databases">
        <authorList>
            <person name="Daric V."/>
            <person name="Darras S."/>
        </authorList>
    </citation>
    <scope>NUCLEOTIDE SEQUENCE [LARGE SCALE GENOMIC DNA]</scope>
</reference>
<keyword evidence="7" id="KW-1185">Reference proteome</keyword>
<evidence type="ECO:0000256" key="5">
    <source>
        <dbReference type="ARBA" id="ARBA00023242"/>
    </source>
</evidence>
<dbReference type="PANTHER" id="PTHR46481:SF10">
    <property type="entry name" value="ZINC FINGER BED DOMAIN-CONTAINING PROTEIN 39"/>
    <property type="match status" value="1"/>
</dbReference>
<dbReference type="InterPro" id="IPR012337">
    <property type="entry name" value="RNaseH-like_sf"/>
</dbReference>
<evidence type="ECO:0000256" key="4">
    <source>
        <dbReference type="ARBA" id="ARBA00022833"/>
    </source>
</evidence>
<keyword evidence="4" id="KW-0862">Zinc</keyword>
<evidence type="ECO:0008006" key="8">
    <source>
        <dbReference type="Google" id="ProtNLM"/>
    </source>
</evidence>
<organism evidence="6 7">
    <name type="scientific">Clavelina lepadiformis</name>
    <name type="common">Light-bulb sea squirt</name>
    <name type="synonym">Ascidia lepadiformis</name>
    <dbReference type="NCBI Taxonomy" id="159417"/>
    <lineage>
        <taxon>Eukaryota</taxon>
        <taxon>Metazoa</taxon>
        <taxon>Chordata</taxon>
        <taxon>Tunicata</taxon>
        <taxon>Ascidiacea</taxon>
        <taxon>Aplousobranchia</taxon>
        <taxon>Clavelinidae</taxon>
        <taxon>Clavelina</taxon>
    </lineage>
</organism>
<dbReference type="SUPFAM" id="SSF53098">
    <property type="entry name" value="Ribonuclease H-like"/>
    <property type="match status" value="1"/>
</dbReference>
<evidence type="ECO:0000256" key="1">
    <source>
        <dbReference type="ARBA" id="ARBA00004123"/>
    </source>
</evidence>
<evidence type="ECO:0000313" key="7">
    <source>
        <dbReference type="Proteomes" id="UP001642483"/>
    </source>
</evidence>
<evidence type="ECO:0000256" key="2">
    <source>
        <dbReference type="ARBA" id="ARBA00022723"/>
    </source>
</evidence>
<proteinExistence type="predicted"/>
<comment type="caution">
    <text evidence="6">The sequence shown here is derived from an EMBL/GenBank/DDBJ whole genome shotgun (WGS) entry which is preliminary data.</text>
</comment>
<keyword evidence="3" id="KW-0863">Zinc-finger</keyword>
<name>A0ABP0FE49_CLALP</name>
<dbReference type="InterPro" id="IPR052035">
    <property type="entry name" value="ZnF_BED_domain_contain"/>
</dbReference>
<accession>A0ABP0FE49</accession>
<evidence type="ECO:0000256" key="3">
    <source>
        <dbReference type="ARBA" id="ARBA00022771"/>
    </source>
</evidence>
<keyword evidence="2" id="KW-0479">Metal-binding</keyword>
<dbReference type="EMBL" id="CAWYQH010000035">
    <property type="protein sequence ID" value="CAK8677001.1"/>
    <property type="molecule type" value="Genomic_DNA"/>
</dbReference>
<protein>
    <recommendedName>
        <fullName evidence="8">DUF659 domain-containing protein</fullName>
    </recommendedName>
</protein>
<dbReference type="Proteomes" id="UP001642483">
    <property type="component" value="Unassembled WGS sequence"/>
</dbReference>
<sequence length="152" mass="17449">MILSEAEKQKKKLKEDLRDKFLFLKLDACTRHRINYFAVNAQFVDSKNEVSIFTLAVKDTENQHSNDFIKRMVEDVLNDFDISKQQVLAIVTDNASNMTLAVEKLAEDCVVDENEDDVEVEDIPTLDEISTLAFAYHSEFKNMSHMQCAAHT</sequence>